<dbReference type="STRING" id="1094619.G4YQ11"/>
<dbReference type="GeneID" id="20654547"/>
<evidence type="ECO:0000313" key="1">
    <source>
        <dbReference type="EMBL" id="EGZ29326.1"/>
    </source>
</evidence>
<keyword evidence="2" id="KW-1185">Reference proteome</keyword>
<dbReference type="SUPFAM" id="SSF56112">
    <property type="entry name" value="Protein kinase-like (PK-like)"/>
    <property type="match status" value="1"/>
</dbReference>
<gene>
    <name evidence="1" type="ORF">PHYSODRAFT_474972</name>
</gene>
<dbReference type="Proteomes" id="UP000002640">
    <property type="component" value="Unassembled WGS sequence"/>
</dbReference>
<dbReference type="Gene3D" id="1.10.510.10">
    <property type="entry name" value="Transferase(Phosphotransferase) domain 1"/>
    <property type="match status" value="1"/>
</dbReference>
<accession>G4YQ11</accession>
<dbReference type="EMBL" id="JH159151">
    <property type="protein sequence ID" value="EGZ29326.1"/>
    <property type="molecule type" value="Genomic_DNA"/>
</dbReference>
<dbReference type="InterPro" id="IPR011009">
    <property type="entry name" value="Kinase-like_dom_sf"/>
</dbReference>
<dbReference type="InParanoid" id="G4YQ11"/>
<proteinExistence type="predicted"/>
<sequence>MLQDPTRLWIEIGDETQQLKILTRLKHSVESSGGVLTARELDVISAVYNVVVRLSGLVVVEVPEWFTTSEMEWENAQVSRLKGGEEECLRAAFIWGELNHPNIRKFFGACHVGNPLIIHEKILPIACRGFSWHHMLDVACGLAYLHGLGLVHTTLSASNILWSARQHLDGNAVLSGINLVR</sequence>
<organism evidence="1 2">
    <name type="scientific">Phytophthora sojae (strain P6497)</name>
    <name type="common">Soybean stem and root rot agent</name>
    <name type="synonym">Phytophthora megasperma f. sp. glycines</name>
    <dbReference type="NCBI Taxonomy" id="1094619"/>
    <lineage>
        <taxon>Eukaryota</taxon>
        <taxon>Sar</taxon>
        <taxon>Stramenopiles</taxon>
        <taxon>Oomycota</taxon>
        <taxon>Peronosporomycetes</taxon>
        <taxon>Peronosporales</taxon>
        <taxon>Peronosporaceae</taxon>
        <taxon>Phytophthora</taxon>
    </lineage>
</organism>
<protein>
    <recommendedName>
        <fullName evidence="3">Protein kinase domain-containing protein</fullName>
    </recommendedName>
</protein>
<evidence type="ECO:0008006" key="3">
    <source>
        <dbReference type="Google" id="ProtNLM"/>
    </source>
</evidence>
<evidence type="ECO:0000313" key="2">
    <source>
        <dbReference type="Proteomes" id="UP000002640"/>
    </source>
</evidence>
<name>G4YQ11_PHYSP</name>
<dbReference type="AlphaFoldDB" id="G4YQ11"/>
<reference evidence="1 2" key="1">
    <citation type="journal article" date="2006" name="Science">
        <title>Phytophthora genome sequences uncover evolutionary origins and mechanisms of pathogenesis.</title>
        <authorList>
            <person name="Tyler B.M."/>
            <person name="Tripathy S."/>
            <person name="Zhang X."/>
            <person name="Dehal P."/>
            <person name="Jiang R.H."/>
            <person name="Aerts A."/>
            <person name="Arredondo F.D."/>
            <person name="Baxter L."/>
            <person name="Bensasson D."/>
            <person name="Beynon J.L."/>
            <person name="Chapman J."/>
            <person name="Damasceno C.M."/>
            <person name="Dorrance A.E."/>
            <person name="Dou D."/>
            <person name="Dickerman A.W."/>
            <person name="Dubchak I.L."/>
            <person name="Garbelotto M."/>
            <person name="Gijzen M."/>
            <person name="Gordon S.G."/>
            <person name="Govers F."/>
            <person name="Grunwald N.J."/>
            <person name="Huang W."/>
            <person name="Ivors K.L."/>
            <person name="Jones R.W."/>
            <person name="Kamoun S."/>
            <person name="Krampis K."/>
            <person name="Lamour K.H."/>
            <person name="Lee M.K."/>
            <person name="McDonald W.H."/>
            <person name="Medina M."/>
            <person name="Meijer H.J."/>
            <person name="Nordberg E.K."/>
            <person name="Maclean D.J."/>
            <person name="Ospina-Giraldo M.D."/>
            <person name="Morris P.F."/>
            <person name="Phuntumart V."/>
            <person name="Putnam N.H."/>
            <person name="Rash S."/>
            <person name="Rose J.K."/>
            <person name="Sakihama Y."/>
            <person name="Salamov A.A."/>
            <person name="Savidor A."/>
            <person name="Scheuring C.F."/>
            <person name="Smith B.M."/>
            <person name="Sobral B.W."/>
            <person name="Terry A."/>
            <person name="Torto-Alalibo T.A."/>
            <person name="Win J."/>
            <person name="Xu Z."/>
            <person name="Zhang H."/>
            <person name="Grigoriev I.V."/>
            <person name="Rokhsar D.S."/>
            <person name="Boore J.L."/>
        </authorList>
    </citation>
    <scope>NUCLEOTIDE SEQUENCE [LARGE SCALE GENOMIC DNA]</scope>
    <source>
        <strain evidence="1 2">P6497</strain>
    </source>
</reference>
<dbReference type="KEGG" id="psoj:PHYSODRAFT_474972"/>
<dbReference type="RefSeq" id="XP_009516601.1">
    <property type="nucleotide sequence ID" value="XM_009518306.1"/>
</dbReference>
<feature type="non-terminal residue" evidence="1">
    <location>
        <position position="181"/>
    </location>
</feature>